<organism evidence="2 3">
    <name type="scientific">Paenibacillus faecis</name>
    <dbReference type="NCBI Taxonomy" id="862114"/>
    <lineage>
        <taxon>Bacteria</taxon>
        <taxon>Bacillati</taxon>
        <taxon>Bacillota</taxon>
        <taxon>Bacilli</taxon>
        <taxon>Bacillales</taxon>
        <taxon>Paenibacillaceae</taxon>
        <taxon>Paenibacillus</taxon>
    </lineage>
</organism>
<protein>
    <submittedName>
        <fullName evidence="2">HXXEE domain-containing protein</fullName>
    </submittedName>
</protein>
<gene>
    <name evidence="2" type="ORF">FRY98_21760</name>
</gene>
<name>A0A5D0CP36_9BACL</name>
<keyword evidence="1" id="KW-0472">Membrane</keyword>
<feature type="transmembrane region" description="Helical" evidence="1">
    <location>
        <begin position="152"/>
        <end position="172"/>
    </location>
</feature>
<dbReference type="RefSeq" id="WP_148456037.1">
    <property type="nucleotide sequence ID" value="NZ_VSDO01000005.1"/>
</dbReference>
<feature type="transmembrane region" description="Helical" evidence="1">
    <location>
        <begin position="120"/>
        <end position="140"/>
    </location>
</feature>
<dbReference type="Pfam" id="PF13787">
    <property type="entry name" value="HXXEE"/>
    <property type="match status" value="1"/>
</dbReference>
<dbReference type="AlphaFoldDB" id="A0A5D0CP36"/>
<proteinExistence type="predicted"/>
<evidence type="ECO:0000313" key="3">
    <source>
        <dbReference type="Proteomes" id="UP000325218"/>
    </source>
</evidence>
<dbReference type="InterPro" id="IPR025671">
    <property type="entry name" value="HXXEE"/>
</dbReference>
<dbReference type="EMBL" id="VSDO01000005">
    <property type="protein sequence ID" value="TYA10447.1"/>
    <property type="molecule type" value="Genomic_DNA"/>
</dbReference>
<feature type="transmembrane region" description="Helical" evidence="1">
    <location>
        <begin position="75"/>
        <end position="108"/>
    </location>
</feature>
<keyword evidence="1" id="KW-0812">Transmembrane</keyword>
<reference evidence="2 3" key="1">
    <citation type="submission" date="2019-08" db="EMBL/GenBank/DDBJ databases">
        <title>Genome sequencing of Paenibacillus faecis DSM 23593(T).</title>
        <authorList>
            <person name="Kook J.-K."/>
            <person name="Park S.-N."/>
            <person name="Lim Y.K."/>
        </authorList>
    </citation>
    <scope>NUCLEOTIDE SEQUENCE [LARGE SCALE GENOMIC DNA]</scope>
    <source>
        <strain evidence="2 3">DSM 23593</strain>
    </source>
</reference>
<keyword evidence="1" id="KW-1133">Transmembrane helix</keyword>
<keyword evidence="3" id="KW-1185">Reference proteome</keyword>
<dbReference type="OrthoDB" id="5195477at2"/>
<dbReference type="Proteomes" id="UP000325218">
    <property type="component" value="Unassembled WGS sequence"/>
</dbReference>
<evidence type="ECO:0000256" key="1">
    <source>
        <dbReference type="SAM" id="Phobius"/>
    </source>
</evidence>
<accession>A0A5D0CP36</accession>
<evidence type="ECO:0000313" key="2">
    <source>
        <dbReference type="EMBL" id="TYA10447.1"/>
    </source>
</evidence>
<comment type="caution">
    <text evidence="2">The sequence shown here is derived from an EMBL/GenBank/DDBJ whole genome shotgun (WGS) entry which is preliminary data.</text>
</comment>
<sequence>MSLLNFLNEHIQLVSLFWLFPVTFLFHDFEELLTVENWAVRHRDRLDSTLPDFFKKMLASSLRINTLHFAKDVFAVYTMIVVATGLAVFFQVYLLFLAALHLYFLHVFTHIGQALYLKSYTPGVITAVFPVLPYSLYAYYRLLSEGVVDPGNLIQALILMLVIVPVALFLLIKGRNRCAD</sequence>